<dbReference type="Gene3D" id="3.40.50.150">
    <property type="entry name" value="Vaccinia Virus protein VP39"/>
    <property type="match status" value="1"/>
</dbReference>
<evidence type="ECO:0000313" key="7">
    <source>
        <dbReference type="Proteomes" id="UP000623129"/>
    </source>
</evidence>
<comment type="caution">
    <text evidence="6">The sequence shown here is derived from an EMBL/GenBank/DDBJ whole genome shotgun (WGS) entry which is preliminary data.</text>
</comment>
<keyword evidence="1" id="KW-0597">Phosphoprotein</keyword>
<evidence type="ECO:0000256" key="3">
    <source>
        <dbReference type="ARBA" id="ARBA00022679"/>
    </source>
</evidence>
<dbReference type="PROSITE" id="PS51585">
    <property type="entry name" value="SAM_MT_TPMT"/>
    <property type="match status" value="1"/>
</dbReference>
<evidence type="ECO:0000256" key="2">
    <source>
        <dbReference type="ARBA" id="ARBA00022603"/>
    </source>
</evidence>
<protein>
    <submittedName>
        <fullName evidence="6">Putative thiol methyltransferase 2</fullName>
    </submittedName>
</protein>
<evidence type="ECO:0000256" key="5">
    <source>
        <dbReference type="SAM" id="MobiDB-lite"/>
    </source>
</evidence>
<keyword evidence="4" id="KW-0949">S-adenosyl-L-methionine</keyword>
<dbReference type="Pfam" id="PF05724">
    <property type="entry name" value="TPMT"/>
    <property type="match status" value="1"/>
</dbReference>
<dbReference type="AlphaFoldDB" id="A0A833V941"/>
<evidence type="ECO:0000313" key="6">
    <source>
        <dbReference type="EMBL" id="KAF3329397.1"/>
    </source>
</evidence>
<keyword evidence="7" id="KW-1185">Reference proteome</keyword>
<dbReference type="EMBL" id="SWLB01000014">
    <property type="protein sequence ID" value="KAF3329397.1"/>
    <property type="molecule type" value="Genomic_DNA"/>
</dbReference>
<evidence type="ECO:0000256" key="4">
    <source>
        <dbReference type="ARBA" id="ARBA00022691"/>
    </source>
</evidence>
<keyword evidence="2 6" id="KW-0489">Methyltransferase</keyword>
<dbReference type="SUPFAM" id="SSF53335">
    <property type="entry name" value="S-adenosyl-L-methionine-dependent methyltransferases"/>
    <property type="match status" value="1"/>
</dbReference>
<accession>A0A833V941</accession>
<organism evidence="6 7">
    <name type="scientific">Carex littledalei</name>
    <dbReference type="NCBI Taxonomy" id="544730"/>
    <lineage>
        <taxon>Eukaryota</taxon>
        <taxon>Viridiplantae</taxon>
        <taxon>Streptophyta</taxon>
        <taxon>Embryophyta</taxon>
        <taxon>Tracheophyta</taxon>
        <taxon>Spermatophyta</taxon>
        <taxon>Magnoliopsida</taxon>
        <taxon>Liliopsida</taxon>
        <taxon>Poales</taxon>
        <taxon>Cyperaceae</taxon>
        <taxon>Cyperoideae</taxon>
        <taxon>Cariceae</taxon>
        <taxon>Carex</taxon>
        <taxon>Carex subgen. Euthyceras</taxon>
    </lineage>
</organism>
<dbReference type="GO" id="GO:0032259">
    <property type="term" value="P:methylation"/>
    <property type="evidence" value="ECO:0007669"/>
    <property type="project" value="UniProtKB-KW"/>
</dbReference>
<proteinExistence type="predicted"/>
<dbReference type="InterPro" id="IPR008854">
    <property type="entry name" value="TPMT"/>
</dbReference>
<name>A0A833V941_9POAL</name>
<dbReference type="InterPro" id="IPR029063">
    <property type="entry name" value="SAM-dependent_MTases_sf"/>
</dbReference>
<gene>
    <name evidence="6" type="ORF">FCM35_KLT04728</name>
</gene>
<feature type="region of interest" description="Disordered" evidence="5">
    <location>
        <begin position="67"/>
        <end position="92"/>
    </location>
</feature>
<dbReference type="CDD" id="cd02440">
    <property type="entry name" value="AdoMet_MTases"/>
    <property type="match status" value="1"/>
</dbReference>
<sequence>MFLGKLNPCSFSMRSIFPTLLKSPQNSSALLRFLSVGSAFGSQTLNPKPSTSDSICSSCTSRLMKNSPISGDVGIRTDTSTGERYRDPSSNPKVSQLREVIGSADATDAWEKSWEEGIVPWDLGKPTPIVTHLVQAQSLPKGRVLVPGCGTGYDVVALAGPERYVVGLDISDTAIKKAKESSASSPNKEYFSFLVADFFNWNPPEPFNLIFDYTFFCAFEPALRSAWAKKVSEILKPEGELITLVYVITDQKEGPPFNNDVSDYEEVLKPLGFKQISVEDNELAVKPRKGTEKLVRWKRSRYQSNL</sequence>
<dbReference type="PANTHER" id="PTHR32183:SF11">
    <property type="entry name" value="THIOL METHYLTRANSFERASE 2-RELATED"/>
    <property type="match status" value="1"/>
</dbReference>
<dbReference type="GO" id="GO:0008757">
    <property type="term" value="F:S-adenosylmethionine-dependent methyltransferase activity"/>
    <property type="evidence" value="ECO:0007669"/>
    <property type="project" value="InterPro"/>
</dbReference>
<dbReference type="PANTHER" id="PTHR32183">
    <property type="match status" value="1"/>
</dbReference>
<reference evidence="6" key="1">
    <citation type="submission" date="2020-01" db="EMBL/GenBank/DDBJ databases">
        <title>Genome sequence of Kobresia littledalei, the first chromosome-level genome in the family Cyperaceae.</title>
        <authorList>
            <person name="Qu G."/>
        </authorList>
    </citation>
    <scope>NUCLEOTIDE SEQUENCE</scope>
    <source>
        <strain evidence="6">C.B.Clarke</strain>
        <tissue evidence="6">Leaf</tissue>
    </source>
</reference>
<keyword evidence="3 6" id="KW-0808">Transferase</keyword>
<dbReference type="Proteomes" id="UP000623129">
    <property type="component" value="Unassembled WGS sequence"/>
</dbReference>
<evidence type="ECO:0000256" key="1">
    <source>
        <dbReference type="ARBA" id="ARBA00022553"/>
    </source>
</evidence>
<dbReference type="OrthoDB" id="276151at2759"/>